<evidence type="ECO:0000313" key="3">
    <source>
        <dbReference type="Proteomes" id="UP000521943"/>
    </source>
</evidence>
<comment type="caution">
    <text evidence="2">The sequence shown here is derived from an EMBL/GenBank/DDBJ whole genome shotgun (WGS) entry which is preliminary data.</text>
</comment>
<feature type="signal peptide" evidence="1">
    <location>
        <begin position="1"/>
        <end position="21"/>
    </location>
</feature>
<dbReference type="AlphaFoldDB" id="A0A8H6LYC6"/>
<organism evidence="2 3">
    <name type="scientific">Ephemerocybe angulata</name>
    <dbReference type="NCBI Taxonomy" id="980116"/>
    <lineage>
        <taxon>Eukaryota</taxon>
        <taxon>Fungi</taxon>
        <taxon>Dikarya</taxon>
        <taxon>Basidiomycota</taxon>
        <taxon>Agaricomycotina</taxon>
        <taxon>Agaricomycetes</taxon>
        <taxon>Agaricomycetidae</taxon>
        <taxon>Agaricales</taxon>
        <taxon>Agaricineae</taxon>
        <taxon>Psathyrellaceae</taxon>
        <taxon>Ephemerocybe</taxon>
    </lineage>
</organism>
<evidence type="ECO:0000313" key="2">
    <source>
        <dbReference type="EMBL" id="KAF6746584.1"/>
    </source>
</evidence>
<keyword evidence="1" id="KW-0732">Signal</keyword>
<dbReference type="EMBL" id="JACGCI010000091">
    <property type="protein sequence ID" value="KAF6746584.1"/>
    <property type="molecule type" value="Genomic_DNA"/>
</dbReference>
<feature type="chain" id="PRO_5034068631" evidence="1">
    <location>
        <begin position="22"/>
        <end position="165"/>
    </location>
</feature>
<keyword evidence="3" id="KW-1185">Reference proteome</keyword>
<reference evidence="2 3" key="1">
    <citation type="submission" date="2020-07" db="EMBL/GenBank/DDBJ databases">
        <title>Comparative genomics of pyrophilous fungi reveals a link between fire events and developmental genes.</title>
        <authorList>
            <consortium name="DOE Joint Genome Institute"/>
            <person name="Steindorff A.S."/>
            <person name="Carver A."/>
            <person name="Calhoun S."/>
            <person name="Stillman K."/>
            <person name="Liu H."/>
            <person name="Lipzen A."/>
            <person name="Pangilinan J."/>
            <person name="Labutti K."/>
            <person name="Bruns T.D."/>
            <person name="Grigoriev I.V."/>
        </authorList>
    </citation>
    <scope>NUCLEOTIDE SEQUENCE [LARGE SCALE GENOMIC DNA]</scope>
    <source>
        <strain evidence="2 3">CBS 144469</strain>
    </source>
</reference>
<gene>
    <name evidence="2" type="ORF">DFP72DRAFT_855288</name>
</gene>
<dbReference type="Proteomes" id="UP000521943">
    <property type="component" value="Unassembled WGS sequence"/>
</dbReference>
<proteinExistence type="predicted"/>
<sequence length="165" mass="18201">MRVSFIHLLTALGALASLANAYHDDVGAPLPYKVATNAHIQVIYPYPQYTFAARDNLDELTTFDRREILADITTRDLLAELAGRLEARSGDRDPYPQFKCLACGATFAGIKAGQKSEGTCAQQFVAGAMRIGLGIRRDPSRISIDPRVVRCSFPPPTMWTVDDER</sequence>
<accession>A0A8H6LYC6</accession>
<name>A0A8H6LYC6_9AGAR</name>
<evidence type="ECO:0000256" key="1">
    <source>
        <dbReference type="SAM" id="SignalP"/>
    </source>
</evidence>
<protein>
    <submittedName>
        <fullName evidence="2">Uncharacterized protein</fullName>
    </submittedName>
</protein>